<keyword evidence="2" id="KW-1185">Reference proteome</keyword>
<name>A0ABR2I994_9PEZI</name>
<proteinExistence type="predicted"/>
<evidence type="ECO:0008006" key="3">
    <source>
        <dbReference type="Google" id="ProtNLM"/>
    </source>
</evidence>
<sequence length="311" mass="34157">MSNDYTNMTPEAMKVKASDLISSVTKIEVPQDVQDLIQAECDKAFAKSDGCPMGTDIVFMPDLSSSMNPNGKRGWAWHTQESFIRGVVPKAMGYDDGGVDIWPIRSATELEKSADPTKERLLEVTDPEKALEYVRSFEKKLTTTPTRNLFAARMADVVKNAISDPYNTKRTLFLISTDGQPDPEGPSMESTTEDAIIALHNKGLDPRRYIAISYIIITSDFHTMCGYLKLEDRNTWGPDGKIECDVANAIFPALIMSLGGFESPLAIHIALGGAIRPEIDSALENIVSGPAKDLMMLMQASIDAGYHTETL</sequence>
<accession>A0ABR2I994</accession>
<comment type="caution">
    <text evidence="1">The sequence shown here is derived from an EMBL/GenBank/DDBJ whole genome shotgun (WGS) entry which is preliminary data.</text>
</comment>
<dbReference type="Proteomes" id="UP001390339">
    <property type="component" value="Unassembled WGS sequence"/>
</dbReference>
<evidence type="ECO:0000313" key="1">
    <source>
        <dbReference type="EMBL" id="KAK8859510.1"/>
    </source>
</evidence>
<dbReference type="EMBL" id="JAPCWZ010000006">
    <property type="protein sequence ID" value="KAK8859510.1"/>
    <property type="molecule type" value="Genomic_DNA"/>
</dbReference>
<evidence type="ECO:0000313" key="2">
    <source>
        <dbReference type="Proteomes" id="UP001390339"/>
    </source>
</evidence>
<reference evidence="1 2" key="1">
    <citation type="journal article" date="2024" name="IMA Fungus">
        <title>Apiospora arundinis, a panoply of carbohydrate-active enzymes and secondary metabolites.</title>
        <authorList>
            <person name="Sorensen T."/>
            <person name="Petersen C."/>
            <person name="Muurmann A.T."/>
            <person name="Christiansen J.V."/>
            <person name="Brundto M.L."/>
            <person name="Overgaard C.K."/>
            <person name="Boysen A.T."/>
            <person name="Wollenberg R.D."/>
            <person name="Larsen T.O."/>
            <person name="Sorensen J.L."/>
            <person name="Nielsen K.L."/>
            <person name="Sondergaard T.E."/>
        </authorList>
    </citation>
    <scope>NUCLEOTIDE SEQUENCE [LARGE SCALE GENOMIC DNA]</scope>
    <source>
        <strain evidence="1 2">AAU 773</strain>
    </source>
</reference>
<gene>
    <name evidence="1" type="ORF">PGQ11_010244</name>
</gene>
<organism evidence="1 2">
    <name type="scientific">Apiospora arundinis</name>
    <dbReference type="NCBI Taxonomy" id="335852"/>
    <lineage>
        <taxon>Eukaryota</taxon>
        <taxon>Fungi</taxon>
        <taxon>Dikarya</taxon>
        <taxon>Ascomycota</taxon>
        <taxon>Pezizomycotina</taxon>
        <taxon>Sordariomycetes</taxon>
        <taxon>Xylariomycetidae</taxon>
        <taxon>Amphisphaeriales</taxon>
        <taxon>Apiosporaceae</taxon>
        <taxon>Apiospora</taxon>
    </lineage>
</organism>
<protein>
    <recommendedName>
        <fullName evidence="3">VWFA domain-containing protein</fullName>
    </recommendedName>
</protein>